<evidence type="ECO:0000313" key="1">
    <source>
        <dbReference type="EMBL" id="ONG58910.1"/>
    </source>
</evidence>
<keyword evidence="2" id="KW-1185">Reference proteome</keyword>
<dbReference type="EMBL" id="MLCO01000009">
    <property type="protein sequence ID" value="ONG58910.1"/>
    <property type="molecule type" value="Genomic_DNA"/>
</dbReference>
<name>A0A1V2HA25_9PROT</name>
<comment type="caution">
    <text evidence="1">The sequence shown here is derived from an EMBL/GenBank/DDBJ whole genome shotgun (WGS) entry which is preliminary data.</text>
</comment>
<reference evidence="1 2" key="1">
    <citation type="submission" date="2016-10" db="EMBL/GenBank/DDBJ databases">
        <title>Draft Genome sequence of Roseomonas sp. strain M3.</title>
        <authorList>
            <person name="Subhash Y."/>
            <person name="Lee S."/>
        </authorList>
    </citation>
    <scope>NUCLEOTIDE SEQUENCE [LARGE SCALE GENOMIC DNA]</scope>
    <source>
        <strain evidence="1 2">M3</strain>
    </source>
</reference>
<dbReference type="Proteomes" id="UP000188879">
    <property type="component" value="Unassembled WGS sequence"/>
</dbReference>
<dbReference type="OrthoDB" id="3034735at2"/>
<accession>A0A1V2HA25</accession>
<proteinExistence type="predicted"/>
<evidence type="ECO:0000313" key="2">
    <source>
        <dbReference type="Proteomes" id="UP000188879"/>
    </source>
</evidence>
<dbReference type="RefSeq" id="WP_076955610.1">
    <property type="nucleotide sequence ID" value="NZ_MLCO01000009.1"/>
</dbReference>
<protein>
    <submittedName>
        <fullName evidence="1">Uncharacterized protein</fullName>
    </submittedName>
</protein>
<gene>
    <name evidence="1" type="ORF">BKE38_01530</name>
</gene>
<sequence length="148" mass="16415">MADLLISAAGPGPRFAAVDDLADVIAWQEPAGPGSGDRYRLMQAIGAAGVEAPFLYIVEQDVAATDEKELNRWYFEEHLPRLGAVPGVISARRYALVEGSARKYLAAYRLERQGVFEGPDWLVARQTPWTATARLLFKNPSRKMRKII</sequence>
<organism evidence="1 2">
    <name type="scientific">Teichococcus deserti</name>
    <dbReference type="NCBI Taxonomy" id="1817963"/>
    <lineage>
        <taxon>Bacteria</taxon>
        <taxon>Pseudomonadati</taxon>
        <taxon>Pseudomonadota</taxon>
        <taxon>Alphaproteobacteria</taxon>
        <taxon>Acetobacterales</taxon>
        <taxon>Roseomonadaceae</taxon>
        <taxon>Roseomonas</taxon>
    </lineage>
</organism>
<dbReference type="AlphaFoldDB" id="A0A1V2HA25"/>